<keyword evidence="3" id="KW-1185">Reference proteome</keyword>
<organism evidence="2 3">
    <name type="scientific">Prorocentrum cordatum</name>
    <dbReference type="NCBI Taxonomy" id="2364126"/>
    <lineage>
        <taxon>Eukaryota</taxon>
        <taxon>Sar</taxon>
        <taxon>Alveolata</taxon>
        <taxon>Dinophyceae</taxon>
        <taxon>Prorocentrales</taxon>
        <taxon>Prorocentraceae</taxon>
        <taxon>Prorocentrum</taxon>
    </lineage>
</organism>
<feature type="region of interest" description="Disordered" evidence="1">
    <location>
        <begin position="34"/>
        <end position="81"/>
    </location>
</feature>
<protein>
    <submittedName>
        <fullName evidence="2">Uncharacterized protein</fullName>
    </submittedName>
</protein>
<feature type="region of interest" description="Disordered" evidence="1">
    <location>
        <begin position="132"/>
        <end position="156"/>
    </location>
</feature>
<evidence type="ECO:0000313" key="3">
    <source>
        <dbReference type="Proteomes" id="UP001189429"/>
    </source>
</evidence>
<feature type="non-terminal residue" evidence="2">
    <location>
        <position position="1"/>
    </location>
</feature>
<comment type="caution">
    <text evidence="2">The sequence shown here is derived from an EMBL/GenBank/DDBJ whole genome shotgun (WGS) entry which is preliminary data.</text>
</comment>
<name>A0ABN9YAH9_9DINO</name>
<reference evidence="2" key="1">
    <citation type="submission" date="2023-10" db="EMBL/GenBank/DDBJ databases">
        <authorList>
            <person name="Chen Y."/>
            <person name="Shah S."/>
            <person name="Dougan E. K."/>
            <person name="Thang M."/>
            <person name="Chan C."/>
        </authorList>
    </citation>
    <scope>NUCLEOTIDE SEQUENCE [LARGE SCALE GENOMIC DNA]</scope>
</reference>
<feature type="compositionally biased region" description="Basic and acidic residues" evidence="1">
    <location>
        <begin position="67"/>
        <end position="81"/>
    </location>
</feature>
<sequence>EEEEEEESQGGAFHSRAVSRRGGGWVRLRCAAGRSARGARGPLGAPLRAPVGSCEPGLALAEDGEGEQERQEEKKVEEVEEEHRHSILMRAGALTLQGKCWQCAIEARSSVILLKPPPRRWRVVERPWAKTMAAHGKGSEQHKNQGSLRSSCSGGS</sequence>
<evidence type="ECO:0000313" key="2">
    <source>
        <dbReference type="EMBL" id="CAK0907699.1"/>
    </source>
</evidence>
<dbReference type="Proteomes" id="UP001189429">
    <property type="component" value="Unassembled WGS sequence"/>
</dbReference>
<gene>
    <name evidence="2" type="ORF">PCOR1329_LOCUS82638</name>
</gene>
<feature type="compositionally biased region" description="Low complexity" evidence="1">
    <location>
        <begin position="34"/>
        <end position="50"/>
    </location>
</feature>
<feature type="compositionally biased region" description="Polar residues" evidence="1">
    <location>
        <begin position="144"/>
        <end position="156"/>
    </location>
</feature>
<evidence type="ECO:0000256" key="1">
    <source>
        <dbReference type="SAM" id="MobiDB-lite"/>
    </source>
</evidence>
<feature type="region of interest" description="Disordered" evidence="1">
    <location>
        <begin position="1"/>
        <end position="21"/>
    </location>
</feature>
<feature type="non-terminal residue" evidence="2">
    <location>
        <position position="156"/>
    </location>
</feature>
<accession>A0ABN9YAH9</accession>
<proteinExistence type="predicted"/>
<dbReference type="EMBL" id="CAUYUJ010021907">
    <property type="protein sequence ID" value="CAK0907699.1"/>
    <property type="molecule type" value="Genomic_DNA"/>
</dbReference>